<evidence type="ECO:0000259" key="5">
    <source>
        <dbReference type="Pfam" id="PF00370"/>
    </source>
</evidence>
<dbReference type="EMBL" id="DVFJ01000017">
    <property type="protein sequence ID" value="HIQ71714.1"/>
    <property type="molecule type" value="Genomic_DNA"/>
</dbReference>
<dbReference type="PIRSF" id="PIRSF000538">
    <property type="entry name" value="GlpK"/>
    <property type="match status" value="1"/>
</dbReference>
<evidence type="ECO:0000256" key="4">
    <source>
        <dbReference type="RuleBase" id="RU003733"/>
    </source>
</evidence>
<dbReference type="InterPro" id="IPR018483">
    <property type="entry name" value="Carb_kinase_FGGY_CS"/>
</dbReference>
<accession>A0A9D0Z9Q1</accession>
<dbReference type="Proteomes" id="UP000886887">
    <property type="component" value="Unassembled WGS sequence"/>
</dbReference>
<dbReference type="PANTHER" id="PTHR43095">
    <property type="entry name" value="SUGAR KINASE"/>
    <property type="match status" value="1"/>
</dbReference>
<evidence type="ECO:0000256" key="1">
    <source>
        <dbReference type="ARBA" id="ARBA00009156"/>
    </source>
</evidence>
<keyword evidence="3 4" id="KW-0418">Kinase</keyword>
<dbReference type="GO" id="GO:0016773">
    <property type="term" value="F:phosphotransferase activity, alcohol group as acceptor"/>
    <property type="evidence" value="ECO:0007669"/>
    <property type="project" value="InterPro"/>
</dbReference>
<dbReference type="PANTHER" id="PTHR43095:SF5">
    <property type="entry name" value="XYLULOSE KINASE"/>
    <property type="match status" value="1"/>
</dbReference>
<dbReference type="AlphaFoldDB" id="A0A9D0Z9Q1"/>
<evidence type="ECO:0000256" key="2">
    <source>
        <dbReference type="ARBA" id="ARBA00022679"/>
    </source>
</evidence>
<evidence type="ECO:0000313" key="7">
    <source>
        <dbReference type="EMBL" id="HIQ71714.1"/>
    </source>
</evidence>
<reference evidence="7" key="1">
    <citation type="submission" date="2020-10" db="EMBL/GenBank/DDBJ databases">
        <authorList>
            <person name="Gilroy R."/>
        </authorList>
    </citation>
    <scope>NUCLEOTIDE SEQUENCE</scope>
    <source>
        <strain evidence="7">ChiSxjej2B14-6234</strain>
    </source>
</reference>
<evidence type="ECO:0000259" key="6">
    <source>
        <dbReference type="Pfam" id="PF02782"/>
    </source>
</evidence>
<evidence type="ECO:0000256" key="3">
    <source>
        <dbReference type="ARBA" id="ARBA00022777"/>
    </source>
</evidence>
<dbReference type="InterPro" id="IPR018485">
    <property type="entry name" value="FGGY_C"/>
</dbReference>
<comment type="similarity">
    <text evidence="1 4">Belongs to the FGGY kinase family.</text>
</comment>
<reference evidence="7" key="2">
    <citation type="journal article" date="2021" name="PeerJ">
        <title>Extensive microbial diversity within the chicken gut microbiome revealed by metagenomics and culture.</title>
        <authorList>
            <person name="Gilroy R."/>
            <person name="Ravi A."/>
            <person name="Getino M."/>
            <person name="Pursley I."/>
            <person name="Horton D.L."/>
            <person name="Alikhan N.F."/>
            <person name="Baker D."/>
            <person name="Gharbi K."/>
            <person name="Hall N."/>
            <person name="Watson M."/>
            <person name="Adriaenssens E.M."/>
            <person name="Foster-Nyarko E."/>
            <person name="Jarju S."/>
            <person name="Secka A."/>
            <person name="Antonio M."/>
            <person name="Oren A."/>
            <person name="Chaudhuri R.R."/>
            <person name="La Ragione R."/>
            <person name="Hildebrand F."/>
            <person name="Pallen M.J."/>
        </authorList>
    </citation>
    <scope>NUCLEOTIDE SEQUENCE</scope>
    <source>
        <strain evidence="7">ChiSxjej2B14-6234</strain>
    </source>
</reference>
<gene>
    <name evidence="7" type="ORF">IAB73_05855</name>
</gene>
<dbReference type="InterPro" id="IPR043129">
    <property type="entry name" value="ATPase_NBD"/>
</dbReference>
<sequence length="494" mass="51530">MMTYLLGIDVGTSALKAALFTPDGRTVAQASRGYPTRHPQPGWAEQDPADWWGAACAATREALDAAGARPGEVACVGVDGQSWAAVAVDAQGEALLPTPIWTDTRAREECAQMERLAGAEALFACSGNPLGPGYTLPKIRWYQRHAPQAMARAAAVLQSNGYIVRRLTGECTQDASQGYGLACFDVRRGRWDLDLARALQVPAQLLAPVRACHEVVGRVTAQAAALTGLLAGTPVVAGGLDAACGALGAGVTEPGQTQEQGGQAGGMSICLDAPVADPRLILSQHVAPGRWLLQGGTTGGGGALKWLREQVCPELSFEQMSELAAGVPAGSGGVLFLPYMEGERSPLWNPDARGAFYGLRYGVGRAHLVRAVMEGVAFSLRHNLDVAAAAGARAGTLRAMGGAANSRVWTQIKADVTGRAIEVPGSDTATALGAAMLAGMGAGVYADAAEAARTVRVTRTHRPDAAACAAYEARYAAYLELSQRLQPMMRETKE</sequence>
<dbReference type="SUPFAM" id="SSF53067">
    <property type="entry name" value="Actin-like ATPase domain"/>
    <property type="match status" value="2"/>
</dbReference>
<comment type="caution">
    <text evidence="7">The sequence shown here is derived from an EMBL/GenBank/DDBJ whole genome shotgun (WGS) entry which is preliminary data.</text>
</comment>
<dbReference type="GO" id="GO:0016301">
    <property type="term" value="F:kinase activity"/>
    <property type="evidence" value="ECO:0007669"/>
    <property type="project" value="UniProtKB-KW"/>
</dbReference>
<dbReference type="Pfam" id="PF02782">
    <property type="entry name" value="FGGY_C"/>
    <property type="match status" value="1"/>
</dbReference>
<dbReference type="GO" id="GO:0005975">
    <property type="term" value="P:carbohydrate metabolic process"/>
    <property type="evidence" value="ECO:0007669"/>
    <property type="project" value="InterPro"/>
</dbReference>
<protein>
    <submittedName>
        <fullName evidence="7">FGGY-family carbohydrate kinase</fullName>
    </submittedName>
</protein>
<dbReference type="InterPro" id="IPR018484">
    <property type="entry name" value="FGGY_N"/>
</dbReference>
<feature type="domain" description="Carbohydrate kinase FGGY C-terminal" evidence="6">
    <location>
        <begin position="286"/>
        <end position="441"/>
    </location>
</feature>
<evidence type="ECO:0000313" key="8">
    <source>
        <dbReference type="Proteomes" id="UP000886887"/>
    </source>
</evidence>
<organism evidence="7 8">
    <name type="scientific">Candidatus Onthenecus intestinigallinarum</name>
    <dbReference type="NCBI Taxonomy" id="2840875"/>
    <lineage>
        <taxon>Bacteria</taxon>
        <taxon>Bacillati</taxon>
        <taxon>Bacillota</taxon>
        <taxon>Clostridia</taxon>
        <taxon>Eubacteriales</taxon>
        <taxon>Candidatus Onthenecus</taxon>
    </lineage>
</organism>
<dbReference type="Gene3D" id="3.30.420.40">
    <property type="match status" value="2"/>
</dbReference>
<feature type="domain" description="Carbohydrate kinase FGGY N-terminal" evidence="5">
    <location>
        <begin position="4"/>
        <end position="248"/>
    </location>
</feature>
<name>A0A9D0Z9Q1_9FIRM</name>
<dbReference type="InterPro" id="IPR050406">
    <property type="entry name" value="FGGY_Carb_Kinase"/>
</dbReference>
<keyword evidence="2 4" id="KW-0808">Transferase</keyword>
<dbReference type="Pfam" id="PF00370">
    <property type="entry name" value="FGGY_N"/>
    <property type="match status" value="1"/>
</dbReference>
<dbReference type="CDD" id="cd07808">
    <property type="entry name" value="ASKHA_NBD_FGGY_EcXK-like"/>
    <property type="match status" value="1"/>
</dbReference>
<proteinExistence type="inferred from homology"/>
<dbReference type="InterPro" id="IPR000577">
    <property type="entry name" value="Carb_kinase_FGGY"/>
</dbReference>
<dbReference type="PROSITE" id="PS00445">
    <property type="entry name" value="FGGY_KINASES_2"/>
    <property type="match status" value="1"/>
</dbReference>